<dbReference type="PANTHER" id="PTHR45641">
    <property type="entry name" value="TETRATRICOPEPTIDE REPEAT PROTEIN (AFU_ORTHOLOGUE AFUA_6G03870)"/>
    <property type="match status" value="1"/>
</dbReference>
<feature type="compositionally biased region" description="Polar residues" evidence="4">
    <location>
        <begin position="572"/>
        <end position="587"/>
    </location>
</feature>
<feature type="compositionally biased region" description="Low complexity" evidence="4">
    <location>
        <begin position="356"/>
        <end position="420"/>
    </location>
</feature>
<dbReference type="InParanoid" id="A0A1E7ETY7"/>
<dbReference type="Pfam" id="PF13424">
    <property type="entry name" value="TPR_12"/>
    <property type="match status" value="1"/>
</dbReference>
<feature type="compositionally biased region" description="Basic residues" evidence="4">
    <location>
        <begin position="653"/>
        <end position="665"/>
    </location>
</feature>
<feature type="compositionally biased region" description="Basic and acidic residues" evidence="4">
    <location>
        <begin position="562"/>
        <end position="571"/>
    </location>
</feature>
<feature type="compositionally biased region" description="Low complexity" evidence="4">
    <location>
        <begin position="616"/>
        <end position="636"/>
    </location>
</feature>
<feature type="region of interest" description="Disordered" evidence="4">
    <location>
        <begin position="23"/>
        <end position="60"/>
    </location>
</feature>
<evidence type="ECO:0000256" key="1">
    <source>
        <dbReference type="ARBA" id="ARBA00022737"/>
    </source>
</evidence>
<feature type="region of interest" description="Disordered" evidence="4">
    <location>
        <begin position="495"/>
        <end position="590"/>
    </location>
</feature>
<dbReference type="Gene3D" id="1.25.40.10">
    <property type="entry name" value="Tetratricopeptide repeat domain"/>
    <property type="match status" value="2"/>
</dbReference>
<protein>
    <recommendedName>
        <fullName evidence="7">TPR-like protein</fullName>
    </recommendedName>
</protein>
<name>A0A1E7ETY7_9STRA</name>
<feature type="compositionally biased region" description="Low complexity" evidence="4">
    <location>
        <begin position="502"/>
        <end position="539"/>
    </location>
</feature>
<dbReference type="PANTHER" id="PTHR45641:SF19">
    <property type="entry name" value="NEPHROCYSTIN-3"/>
    <property type="match status" value="1"/>
</dbReference>
<feature type="region of interest" description="Disordered" evidence="4">
    <location>
        <begin position="195"/>
        <end position="217"/>
    </location>
</feature>
<feature type="region of interest" description="Disordered" evidence="4">
    <location>
        <begin position="616"/>
        <end position="733"/>
    </location>
</feature>
<dbReference type="EMBL" id="KV784376">
    <property type="protein sequence ID" value="OEU09299.1"/>
    <property type="molecule type" value="Genomic_DNA"/>
</dbReference>
<evidence type="ECO:0000256" key="3">
    <source>
        <dbReference type="PROSITE-ProRule" id="PRU00339"/>
    </source>
</evidence>
<feature type="region of interest" description="Disordered" evidence="4">
    <location>
        <begin position="261"/>
        <end position="336"/>
    </location>
</feature>
<feature type="compositionally biased region" description="Low complexity" evidence="4">
    <location>
        <begin position="548"/>
        <end position="561"/>
    </location>
</feature>
<dbReference type="SMART" id="SM00028">
    <property type="entry name" value="TPR"/>
    <property type="match status" value="5"/>
</dbReference>
<feature type="compositionally biased region" description="Low complexity" evidence="4">
    <location>
        <begin position="454"/>
        <end position="475"/>
    </location>
</feature>
<dbReference type="OrthoDB" id="48911at2759"/>
<dbReference type="PROSITE" id="PS50005">
    <property type="entry name" value="TPR"/>
    <property type="match status" value="2"/>
</dbReference>
<dbReference type="InterPro" id="IPR019734">
    <property type="entry name" value="TPR_rpt"/>
</dbReference>
<reference evidence="5 6" key="1">
    <citation type="submission" date="2016-09" db="EMBL/GenBank/DDBJ databases">
        <title>Extensive genetic diversity and differential bi-allelic expression allows diatom success in the polar Southern Ocean.</title>
        <authorList>
            <consortium name="DOE Joint Genome Institute"/>
            <person name="Mock T."/>
            <person name="Otillar R.P."/>
            <person name="Strauss J."/>
            <person name="Dupont C."/>
            <person name="Frickenhaus S."/>
            <person name="Maumus F."/>
            <person name="Mcmullan M."/>
            <person name="Sanges R."/>
            <person name="Schmutz J."/>
            <person name="Toseland A."/>
            <person name="Valas R."/>
            <person name="Veluchamy A."/>
            <person name="Ward B.J."/>
            <person name="Allen A."/>
            <person name="Barry K."/>
            <person name="Falciatore A."/>
            <person name="Ferrante M."/>
            <person name="Fortunato A.E."/>
            <person name="Gloeckner G."/>
            <person name="Gruber A."/>
            <person name="Hipkin R."/>
            <person name="Janech M."/>
            <person name="Kroth P."/>
            <person name="Leese F."/>
            <person name="Lindquist E."/>
            <person name="Lyon B.R."/>
            <person name="Martin J."/>
            <person name="Mayer C."/>
            <person name="Parker M."/>
            <person name="Quesneville H."/>
            <person name="Raymond J."/>
            <person name="Uhlig C."/>
            <person name="Valentin K.U."/>
            <person name="Worden A.Z."/>
            <person name="Armbrust E.V."/>
            <person name="Bowler C."/>
            <person name="Green B."/>
            <person name="Moulton V."/>
            <person name="Van Oosterhout C."/>
            <person name="Grigoriev I."/>
        </authorList>
    </citation>
    <scope>NUCLEOTIDE SEQUENCE [LARGE SCALE GENOMIC DNA]</scope>
    <source>
        <strain evidence="5 6">CCMP1102</strain>
    </source>
</reference>
<keyword evidence="1" id="KW-0677">Repeat</keyword>
<evidence type="ECO:0000313" key="6">
    <source>
        <dbReference type="Proteomes" id="UP000095751"/>
    </source>
</evidence>
<dbReference type="SUPFAM" id="SSF48452">
    <property type="entry name" value="TPR-like"/>
    <property type="match status" value="1"/>
</dbReference>
<feature type="repeat" description="TPR" evidence="3">
    <location>
        <begin position="827"/>
        <end position="860"/>
    </location>
</feature>
<feature type="repeat" description="TPR" evidence="3">
    <location>
        <begin position="785"/>
        <end position="818"/>
    </location>
</feature>
<dbReference type="KEGG" id="fcy:FRACYDRAFT_248651"/>
<gene>
    <name evidence="5" type="ORF">FRACYDRAFT_248651</name>
</gene>
<dbReference type="InterPro" id="IPR011990">
    <property type="entry name" value="TPR-like_helical_dom_sf"/>
</dbReference>
<dbReference type="AlphaFoldDB" id="A0A1E7ETY7"/>
<proteinExistence type="predicted"/>
<evidence type="ECO:0000256" key="4">
    <source>
        <dbReference type="SAM" id="MobiDB-lite"/>
    </source>
</evidence>
<feature type="region of interest" description="Disordered" evidence="4">
    <location>
        <begin position="356"/>
        <end position="477"/>
    </location>
</feature>
<evidence type="ECO:0000256" key="2">
    <source>
        <dbReference type="ARBA" id="ARBA00022803"/>
    </source>
</evidence>
<feature type="compositionally biased region" description="Basic residues" evidence="4">
    <location>
        <begin position="421"/>
        <end position="437"/>
    </location>
</feature>
<sequence>MVGSTSRIDLGDTDYVVDDDTFDQHHPNDMSPISIHTSSERINTGPEVDNNNNNNNDQDKFPIFNDNSSLLGIIVDRSSFDIDDDDELTTFGGGGTITAGGGGRDDVWKNASSHSIIDENHPSSMEMSLSTININQQLQNQQQHLIDMNNTIPGGVMSISTGMGGNGHGVNNARGSSGTVMRNGKVRRKLRWKPRFGKNKNKLHTNGGGNGNNISSDASVMSALTNRSNSTSRSSSTTRSFLSHFSKRSVNSFHTFHSTATPKATNKANRPQAPHTVMRPNYQDSFSSNNNNYNNSILSSSKSSKHATIDTEVDVVPPRPNSSGIPRSPSSSVTDSKKKNINIIKYEAVISSTIDKSNTTAASAASTTTTTTNSKSSVMVDKTNNSTPSTTSKSSAQKPPLSSSPPKKSLSQPQQQQQQSKPRRPPLFKRRMRHFKNSSKTTTAAQEKPPSPSSPTDTYSTSSSLSISPSGSLSLQRESSVIPISLGEEYEEDRRVLFKGDTSTTTSTSTSTTTTTKQKPTTSATKKTTILNRNSSSSSNKKKNRDIVTVTTTSKTKTRSSSVDEEKKDGESSSVVTGSMSGCSSASTHDEDVVLEEGIEESSVCTGDYQSIQSGSVNNGGSAGRSRSSSVHSALSDAAGSHNSSSEPSTTNLKKRIYSITKKRPNSSSSASRSTAVPKRGVSGGSGVGGSNINSSPSPKKYNRPSDSISNVTSKGKKSSPSKSTSVPCDLDEGKFVEAENNLRAIHEMAAEHMAHGEYEEASDVFEEILRGQQERYGQNHYRVGTALHNLGIVYLKKGDYKKAIGICQRAVAVRKESLVPNHPDVAVSLAQLGVAHLESQNFKKALAAFCDALHIRRNFLGHRHPKCSKILNNIGCALYSIEDFPASKRAFDEALDIQRDALRSIPSNGSTESTRMQTNAFLLSMASTLCNIGSIKLRWGEFDEATVDLEEALLIQQSVLGDDHPTVLSTSDSIELVDSAKYSAANPRSQAHNYLMNKAVAVCSDSDTNPATMMTDLFSIENLETISPKNWFMNPCGPVGCVNGKHPENL</sequence>
<feature type="compositionally biased region" description="Low complexity" evidence="4">
    <location>
        <begin position="321"/>
        <end position="332"/>
    </location>
</feature>
<dbReference type="Pfam" id="PF13374">
    <property type="entry name" value="TPR_10"/>
    <property type="match status" value="1"/>
</dbReference>
<keyword evidence="6" id="KW-1185">Reference proteome</keyword>
<dbReference type="Proteomes" id="UP000095751">
    <property type="component" value="Unassembled WGS sequence"/>
</dbReference>
<accession>A0A1E7ETY7</accession>
<keyword evidence="2 3" id="KW-0802">TPR repeat</keyword>
<feature type="compositionally biased region" description="Low complexity" evidence="4">
    <location>
        <begin position="285"/>
        <end position="302"/>
    </location>
</feature>
<evidence type="ECO:0008006" key="7">
    <source>
        <dbReference type="Google" id="ProtNLM"/>
    </source>
</evidence>
<feature type="compositionally biased region" description="Polar residues" evidence="4">
    <location>
        <begin position="641"/>
        <end position="652"/>
    </location>
</feature>
<organism evidence="5 6">
    <name type="scientific">Fragilariopsis cylindrus CCMP1102</name>
    <dbReference type="NCBI Taxonomy" id="635003"/>
    <lineage>
        <taxon>Eukaryota</taxon>
        <taxon>Sar</taxon>
        <taxon>Stramenopiles</taxon>
        <taxon>Ochrophyta</taxon>
        <taxon>Bacillariophyta</taxon>
        <taxon>Bacillariophyceae</taxon>
        <taxon>Bacillariophycidae</taxon>
        <taxon>Bacillariales</taxon>
        <taxon>Bacillariaceae</taxon>
        <taxon>Fragilariopsis</taxon>
    </lineage>
</organism>
<evidence type="ECO:0000313" key="5">
    <source>
        <dbReference type="EMBL" id="OEU09299.1"/>
    </source>
</evidence>